<dbReference type="AlphaFoldDB" id="A0A8J8T937"/>
<sequence>MLLPENTHFYEEDHVHHICISNNEKHLLSVTVDKLKVMSLDSKQPIIVEIDIPEEEAKEIIVEEEDDIEFAIDKTHDSLDSMDQLRVPPPFSAAKSGELSDKIKTEDQQVGDPSTPKVEGNTEPPKPKSQVLKKTIVGAICDNGTRIAVQILDEHRKSANLTIDSIFIYDITFLPYESPESPLYEITGKRLILPDDFLLQEIIQLRFIDDSIDRLRVKTKSLLQFDLVIEEHYCMPINQIECPLETRSIFRYGEKYHEQFDSLKALIDLHEKSGGFVALPDLNIKMVAGFNAATQAFFIYDIFLRRTIRTFKVRNPQFNMYKVDEGQEEEGHGPIGQINDNGDEQAQKYGDGEEKELPKPFLDLHSNAIRSYEISPKGTYMVFNSGPYVSIVNLQQPDRLVKVMKPMYLTWDKGIKHTKIENEVTQQINFDKVKEAIRKKIKDNPQSLLDDFIKSYDLLKTSNDMLDFEKSRFYWECVC</sequence>
<dbReference type="Proteomes" id="UP000785679">
    <property type="component" value="Unassembled WGS sequence"/>
</dbReference>
<name>A0A8J8T937_HALGN</name>
<accession>A0A8J8T937</accession>
<protein>
    <submittedName>
        <fullName evidence="2">Uncharacterized protein</fullName>
    </submittedName>
</protein>
<proteinExistence type="predicted"/>
<evidence type="ECO:0000256" key="1">
    <source>
        <dbReference type="SAM" id="MobiDB-lite"/>
    </source>
</evidence>
<feature type="compositionally biased region" description="Basic and acidic residues" evidence="1">
    <location>
        <begin position="98"/>
        <end position="107"/>
    </location>
</feature>
<gene>
    <name evidence="2" type="ORF">FGO68_gene13276</name>
</gene>
<feature type="region of interest" description="Disordered" evidence="1">
    <location>
        <begin position="79"/>
        <end position="129"/>
    </location>
</feature>
<evidence type="ECO:0000313" key="3">
    <source>
        <dbReference type="Proteomes" id="UP000785679"/>
    </source>
</evidence>
<feature type="region of interest" description="Disordered" evidence="1">
    <location>
        <begin position="324"/>
        <end position="348"/>
    </location>
</feature>
<evidence type="ECO:0000313" key="2">
    <source>
        <dbReference type="EMBL" id="TNV86824.1"/>
    </source>
</evidence>
<organism evidence="2 3">
    <name type="scientific">Halteria grandinella</name>
    <dbReference type="NCBI Taxonomy" id="5974"/>
    <lineage>
        <taxon>Eukaryota</taxon>
        <taxon>Sar</taxon>
        <taxon>Alveolata</taxon>
        <taxon>Ciliophora</taxon>
        <taxon>Intramacronucleata</taxon>
        <taxon>Spirotrichea</taxon>
        <taxon>Stichotrichia</taxon>
        <taxon>Sporadotrichida</taxon>
        <taxon>Halteriidae</taxon>
        <taxon>Halteria</taxon>
    </lineage>
</organism>
<dbReference type="EMBL" id="RRYP01000816">
    <property type="protein sequence ID" value="TNV86824.1"/>
    <property type="molecule type" value="Genomic_DNA"/>
</dbReference>
<dbReference type="SUPFAM" id="SSF82171">
    <property type="entry name" value="DPP6 N-terminal domain-like"/>
    <property type="match status" value="1"/>
</dbReference>
<comment type="caution">
    <text evidence="2">The sequence shown here is derived from an EMBL/GenBank/DDBJ whole genome shotgun (WGS) entry which is preliminary data.</text>
</comment>
<reference evidence="2" key="1">
    <citation type="submission" date="2019-06" db="EMBL/GenBank/DDBJ databases">
        <authorList>
            <person name="Zheng W."/>
        </authorList>
    </citation>
    <scope>NUCLEOTIDE SEQUENCE</scope>
    <source>
        <strain evidence="2">QDHG01</strain>
    </source>
</reference>
<keyword evidence="3" id="KW-1185">Reference proteome</keyword>